<comment type="caution">
    <text evidence="2">The sequence shown here is derived from an EMBL/GenBank/DDBJ whole genome shotgun (WGS) entry which is preliminary data.</text>
</comment>
<dbReference type="RefSeq" id="WP_069928495.1">
    <property type="nucleotide sequence ID" value="NZ_MEHI01000001.1"/>
</dbReference>
<dbReference type="STRING" id="285458.BGM19_16035"/>
<organism evidence="2 3">
    <name type="scientific">Streptomyces agglomeratus</name>
    <dbReference type="NCBI Taxonomy" id="285458"/>
    <lineage>
        <taxon>Bacteria</taxon>
        <taxon>Bacillati</taxon>
        <taxon>Actinomycetota</taxon>
        <taxon>Actinomycetes</taxon>
        <taxon>Kitasatosporales</taxon>
        <taxon>Streptomycetaceae</taxon>
        <taxon>Streptomyces</taxon>
    </lineage>
</organism>
<protein>
    <recommendedName>
        <fullName evidence="4">Protein kinase domain-containing protein</fullName>
    </recommendedName>
</protein>
<reference evidence="2 3" key="1">
    <citation type="submission" date="2016-08" db="EMBL/GenBank/DDBJ databases">
        <title>Complete genome sequence of Streptomyces agglomeratus strain 6-3-2, a novel anti-MRSA actinomycete isolated from Wuli of Tebit, China.</title>
        <authorList>
            <person name="Chen X."/>
        </authorList>
    </citation>
    <scope>NUCLEOTIDE SEQUENCE [LARGE SCALE GENOMIC DNA]</scope>
    <source>
        <strain evidence="2 3">6-3-2</strain>
    </source>
</reference>
<keyword evidence="3" id="KW-1185">Reference proteome</keyword>
<proteinExistence type="predicted"/>
<sequence>MSVHDGADMPYTSLKLLAKVGDGGQGEVHAVGGPGRLLYKAYREPHKVDGAALGALVALRQALAPADRDRLDRETAWPLCRVTDGGRVTGFLMHRAPDAMSWQTSKGSSRLVELTYLLHQPKAAWQSVPQPSPAERYTLAVVLVELFQWLHAMGLVIGDVSHANVLWTLRPAPAAYLLDCDGVRLAGQRPVLDQADTPDWHDPLAPPGTVSVDSDRFKAALMIGRVLAQDAYATPGSALKLVPGVLDDRREAAVSRLWEQAAGACGSRPDLGQWRTALAGRDTIKLIAARPAPRPAVDRSKFDGDRQRRRGTISLRD</sequence>
<gene>
    <name evidence="2" type="ORF">AS594_20925</name>
</gene>
<dbReference type="EMBL" id="MEHJ01000001">
    <property type="protein sequence ID" value="OEJ26587.1"/>
    <property type="molecule type" value="Genomic_DNA"/>
</dbReference>
<name>A0A1E5PAT1_9ACTN</name>
<feature type="region of interest" description="Disordered" evidence="1">
    <location>
        <begin position="290"/>
        <end position="317"/>
    </location>
</feature>
<evidence type="ECO:0008006" key="4">
    <source>
        <dbReference type="Google" id="ProtNLM"/>
    </source>
</evidence>
<feature type="compositionally biased region" description="Basic and acidic residues" evidence="1">
    <location>
        <begin position="296"/>
        <end position="306"/>
    </location>
</feature>
<evidence type="ECO:0000256" key="1">
    <source>
        <dbReference type="SAM" id="MobiDB-lite"/>
    </source>
</evidence>
<evidence type="ECO:0000313" key="2">
    <source>
        <dbReference type="EMBL" id="OEJ26587.1"/>
    </source>
</evidence>
<dbReference type="Proteomes" id="UP000095759">
    <property type="component" value="Unassembled WGS sequence"/>
</dbReference>
<evidence type="ECO:0000313" key="3">
    <source>
        <dbReference type="Proteomes" id="UP000095759"/>
    </source>
</evidence>
<accession>A0A1E5PAT1</accession>
<dbReference type="OrthoDB" id="3700382at2"/>
<dbReference type="AlphaFoldDB" id="A0A1E5PAT1"/>